<feature type="non-terminal residue" evidence="3">
    <location>
        <position position="1"/>
    </location>
</feature>
<keyword evidence="4" id="KW-1185">Reference proteome</keyword>
<feature type="domain" description="UBC core" evidence="2">
    <location>
        <begin position="43"/>
        <end position="224"/>
    </location>
</feature>
<evidence type="ECO:0000256" key="1">
    <source>
        <dbReference type="SAM" id="MobiDB-lite"/>
    </source>
</evidence>
<evidence type="ECO:0000313" key="3">
    <source>
        <dbReference type="EMBL" id="RDB30705.1"/>
    </source>
</evidence>
<reference evidence="3" key="1">
    <citation type="submission" date="2018-04" db="EMBL/GenBank/DDBJ databases">
        <title>Whole genome sequencing of Hypsizygus marmoreus.</title>
        <authorList>
            <person name="Choi I.-G."/>
            <person name="Min B."/>
            <person name="Kim J.-G."/>
            <person name="Kim S."/>
            <person name="Oh Y.-L."/>
            <person name="Kong W.-S."/>
            <person name="Park H."/>
            <person name="Jeong J."/>
            <person name="Song E.-S."/>
        </authorList>
    </citation>
    <scope>NUCLEOTIDE SEQUENCE [LARGE SCALE GENOMIC DNA]</scope>
    <source>
        <strain evidence="3">51987-8</strain>
    </source>
</reference>
<dbReference type="PANTHER" id="PTHR24068">
    <property type="entry name" value="UBIQUITIN-CONJUGATING ENZYME E2"/>
    <property type="match status" value="1"/>
</dbReference>
<dbReference type="SUPFAM" id="SSF54495">
    <property type="entry name" value="UBC-like"/>
    <property type="match status" value="1"/>
</dbReference>
<accession>A0A369KDF5</accession>
<dbReference type="InterPro" id="IPR000608">
    <property type="entry name" value="UBC"/>
</dbReference>
<sequence length="353" mass="38344">KVARDGSTLGPLPPTFRSPRALASSFHQPPPTTTMPPRLSSAMTLKRIQREIADLQKEDLGPIVLAPSDDNMYLWKGSIPGPEGSVYEGGVFDFEVNLAPDYPYVPSRSSHLGLVWTDAAREQFLCAQSHVQNEISEHGNICIDILKHNWSPALSLFKVMLSLSSLLTDPNPISPLTRLLRGSFSLSHLIPLPTHAVPPIAMQYLRNRKLHDDTARQWTELYARPKPPPPPPLIVPSPKAKGKKKAHDGPSTSRASASTEPITIDDSEDEDATKRGPSSRAGKRKRDTTRVDVDLVGDDDGEVEVNRATTRSKKRAVGTGRTPRSSLDSGAGAGGSGAVRQLGEVIVIEDDDN</sequence>
<feature type="compositionally biased region" description="Pro residues" evidence="1">
    <location>
        <begin position="225"/>
        <end position="235"/>
    </location>
</feature>
<proteinExistence type="predicted"/>
<feature type="region of interest" description="Disordered" evidence="1">
    <location>
        <begin position="221"/>
        <end position="353"/>
    </location>
</feature>
<dbReference type="InterPro" id="IPR016135">
    <property type="entry name" value="UBQ-conjugating_enzyme/RWD"/>
</dbReference>
<feature type="compositionally biased region" description="Polar residues" evidence="1">
    <location>
        <begin position="250"/>
        <end position="261"/>
    </location>
</feature>
<feature type="non-terminal residue" evidence="3">
    <location>
        <position position="353"/>
    </location>
</feature>
<dbReference type="InParanoid" id="A0A369KDF5"/>
<dbReference type="AlphaFoldDB" id="A0A369KDF5"/>
<feature type="region of interest" description="Disordered" evidence="1">
    <location>
        <begin position="1"/>
        <end position="38"/>
    </location>
</feature>
<name>A0A369KDF5_HYPMA</name>
<dbReference type="OrthoDB" id="7851174at2759"/>
<comment type="caution">
    <text evidence="3">The sequence shown here is derived from an EMBL/GenBank/DDBJ whole genome shotgun (WGS) entry which is preliminary data.</text>
</comment>
<dbReference type="Gene3D" id="3.10.110.10">
    <property type="entry name" value="Ubiquitin Conjugating Enzyme"/>
    <property type="match status" value="1"/>
</dbReference>
<dbReference type="STRING" id="39966.A0A369KDF5"/>
<dbReference type="Pfam" id="PF00179">
    <property type="entry name" value="UQ_con"/>
    <property type="match status" value="1"/>
</dbReference>
<protein>
    <submittedName>
        <fullName evidence="3">Ubiquitin-conjugating enzyme E2</fullName>
    </submittedName>
</protein>
<dbReference type="EMBL" id="LUEZ02000004">
    <property type="protein sequence ID" value="RDB30705.1"/>
    <property type="molecule type" value="Genomic_DNA"/>
</dbReference>
<dbReference type="Proteomes" id="UP000076154">
    <property type="component" value="Unassembled WGS sequence"/>
</dbReference>
<organism evidence="3 4">
    <name type="scientific">Hypsizygus marmoreus</name>
    <name type="common">White beech mushroom</name>
    <name type="synonym">Agaricus marmoreus</name>
    <dbReference type="NCBI Taxonomy" id="39966"/>
    <lineage>
        <taxon>Eukaryota</taxon>
        <taxon>Fungi</taxon>
        <taxon>Dikarya</taxon>
        <taxon>Basidiomycota</taxon>
        <taxon>Agaricomycotina</taxon>
        <taxon>Agaricomycetes</taxon>
        <taxon>Agaricomycetidae</taxon>
        <taxon>Agaricales</taxon>
        <taxon>Tricholomatineae</taxon>
        <taxon>Lyophyllaceae</taxon>
        <taxon>Hypsizygus</taxon>
    </lineage>
</organism>
<dbReference type="PROSITE" id="PS50127">
    <property type="entry name" value="UBC_2"/>
    <property type="match status" value="1"/>
</dbReference>
<dbReference type="SMART" id="SM00212">
    <property type="entry name" value="UBCc"/>
    <property type="match status" value="1"/>
</dbReference>
<gene>
    <name evidence="3" type="primary">Ubc2</name>
    <name evidence="3" type="ORF">Hypma_005963</name>
</gene>
<evidence type="ECO:0000259" key="2">
    <source>
        <dbReference type="PROSITE" id="PS50127"/>
    </source>
</evidence>
<evidence type="ECO:0000313" key="4">
    <source>
        <dbReference type="Proteomes" id="UP000076154"/>
    </source>
</evidence>